<comment type="catalytic activity">
    <reaction evidence="4">
        <text>chorismate = 3-[(1-carboxyvinyl)-oxy]benzoate + H2O</text>
        <dbReference type="Rhea" id="RHEA:40051"/>
        <dbReference type="ChEBI" id="CHEBI:15377"/>
        <dbReference type="ChEBI" id="CHEBI:29748"/>
        <dbReference type="ChEBI" id="CHEBI:76981"/>
        <dbReference type="EC" id="4.2.1.151"/>
    </reaction>
</comment>
<dbReference type="KEGG" id="cmm:NC80_03570"/>
<comment type="pathway">
    <text evidence="1 4">Quinol/quinone metabolism; menaquinone biosynthesis.</text>
</comment>
<evidence type="ECO:0000256" key="3">
    <source>
        <dbReference type="ARBA" id="ARBA00023239"/>
    </source>
</evidence>
<dbReference type="AlphaFoldDB" id="A0A070A4M0"/>
<proteinExistence type="inferred from homology"/>
<dbReference type="HAMAP" id="MF_00995">
    <property type="entry name" value="MqnA"/>
    <property type="match status" value="1"/>
</dbReference>
<dbReference type="PANTHER" id="PTHR37690:SF1">
    <property type="entry name" value="CHORISMATE DEHYDRATASE"/>
    <property type="match status" value="1"/>
</dbReference>
<dbReference type="Pfam" id="PF02621">
    <property type="entry name" value="VitK2_biosynth"/>
    <property type="match status" value="1"/>
</dbReference>
<evidence type="ECO:0000256" key="4">
    <source>
        <dbReference type="HAMAP-Rule" id="MF_00995"/>
    </source>
</evidence>
<evidence type="ECO:0000256" key="2">
    <source>
        <dbReference type="ARBA" id="ARBA00022428"/>
    </source>
</evidence>
<protein>
    <recommendedName>
        <fullName evidence="4">Chorismate dehydratase</fullName>
        <ecNumber evidence="4">4.2.1.151</ecNumber>
    </recommendedName>
    <alternativeName>
        <fullName evidence="4">Menaquinone biosynthetic enzyme MqnA</fullName>
    </alternativeName>
</protein>
<comment type="similarity">
    <text evidence="4">Belongs to the MqnA/MqnD family. MqnA subfamily.</text>
</comment>
<evidence type="ECO:0000256" key="1">
    <source>
        <dbReference type="ARBA" id="ARBA00004863"/>
    </source>
</evidence>
<keyword evidence="2 4" id="KW-0474">Menaquinone biosynthesis</keyword>
<dbReference type="Gene3D" id="3.40.190.10">
    <property type="entry name" value="Periplasmic binding protein-like II"/>
    <property type="match status" value="2"/>
</dbReference>
<dbReference type="RefSeq" id="WP_010231288.1">
    <property type="nucleotide sequence ID" value="NZ_CP007217.1"/>
</dbReference>
<dbReference type="KEGG" id="cmx:DNC_03595"/>
<dbReference type="EC" id="4.2.1.151" evidence="4"/>
<organism evidence="5 6">
    <name type="scientific">Chlamydia muridarum</name>
    <dbReference type="NCBI Taxonomy" id="83560"/>
    <lineage>
        <taxon>Bacteria</taxon>
        <taxon>Pseudomonadati</taxon>
        <taxon>Chlamydiota</taxon>
        <taxon>Chlamydiia</taxon>
        <taxon>Chlamydiales</taxon>
        <taxon>Chlamydiaceae</taxon>
        <taxon>Chlamydia/Chlamydophila group</taxon>
        <taxon>Chlamydia</taxon>
    </lineage>
</organism>
<dbReference type="OMA" id="MWKEWTG"/>
<reference evidence="5 6" key="1">
    <citation type="submission" date="2014-02" db="EMBL/GenBank/DDBJ databases">
        <authorList>
            <person name="Chen C."/>
            <person name="Conrad T.A."/>
            <person name="Zhou Z."/>
            <person name="Lai Z."/>
            <person name="Zhong G."/>
        </authorList>
    </citation>
    <scope>NUCLEOTIDE SEQUENCE [LARGE SCALE GENOMIC DNA]</scope>
    <source>
        <strain evidence="5 6">Nigg3-28</strain>
    </source>
</reference>
<dbReference type="KEGG" id="cmg:NC81_03590"/>
<dbReference type="STRING" id="83560.NC80_03570"/>
<evidence type="ECO:0000313" key="5">
    <source>
        <dbReference type="EMBL" id="AJR10779.1"/>
    </source>
</evidence>
<dbReference type="UniPathway" id="UPA00079"/>
<sequence>MSRQFRSCLTVGCVCYVNALPFSIGLSQAPGVSLQTDTPSNLVSKLLSKEIDYALTSVIAKFSSPLHQVSFFGIAAYQKILSVNLHATPQFFAKEAPRIAATKESRSSIALMRILCKNLWKIPFPSITLLSSKEILDQVELYDALLLIGDTALHHQIIPGFQTYDLVTSWHDLTSKPFVFAGVLSHSSTLPLQLQQEFFSSLHYFQDHREEIWRKAAALLKLPESLMQQYYSLCRYELSEEDFAGLQQFKNYYDKLPRQAEHPNHV</sequence>
<accession>A0A070A4M0</accession>
<gene>
    <name evidence="4" type="primary">mqnA</name>
    <name evidence="5" type="ORF">BD36_03790</name>
</gene>
<dbReference type="Proteomes" id="UP000260363">
    <property type="component" value="Chromosome"/>
</dbReference>
<dbReference type="SUPFAM" id="SSF53850">
    <property type="entry name" value="Periplasmic binding protein-like II"/>
    <property type="match status" value="1"/>
</dbReference>
<name>A0A070A4M0_CHLMR</name>
<dbReference type="InterPro" id="IPR030868">
    <property type="entry name" value="MqnA"/>
</dbReference>
<dbReference type="EMBL" id="CP007217">
    <property type="protein sequence ID" value="AJR10779.1"/>
    <property type="molecule type" value="Genomic_DNA"/>
</dbReference>
<dbReference type="GeneID" id="1246074"/>
<dbReference type="InterPro" id="IPR003773">
    <property type="entry name" value="Menaquinone_biosynth"/>
</dbReference>
<dbReference type="CDD" id="cd13634">
    <property type="entry name" value="PBP2_Sco4506"/>
    <property type="match status" value="1"/>
</dbReference>
<dbReference type="PANTHER" id="PTHR37690">
    <property type="entry name" value="CHORISMATE DEHYDRATASE"/>
    <property type="match status" value="1"/>
</dbReference>
<dbReference type="PATRIC" id="fig|83560.10.peg.727"/>
<dbReference type="GO" id="GO:0016836">
    <property type="term" value="F:hydro-lyase activity"/>
    <property type="evidence" value="ECO:0007669"/>
    <property type="project" value="UniProtKB-UniRule"/>
</dbReference>
<comment type="function">
    <text evidence="4">Catalyzes the dehydration of chorismate into 3-[(1-carboxyvinyl)oxy]benzoate, a step in the biosynthesis of menaquinone (MK, vitamin K2).</text>
</comment>
<evidence type="ECO:0000313" key="6">
    <source>
        <dbReference type="Proteomes" id="UP000260363"/>
    </source>
</evidence>
<dbReference type="GO" id="GO:0009234">
    <property type="term" value="P:menaquinone biosynthetic process"/>
    <property type="evidence" value="ECO:0007669"/>
    <property type="project" value="UniProtKB-UniRule"/>
</dbReference>
<keyword evidence="3 4" id="KW-0456">Lyase</keyword>